<reference evidence="3 4" key="1">
    <citation type="submission" date="2015-01" db="EMBL/GenBank/DDBJ databases">
        <title>Rufibacter sp./DG31D/ whole genome sequencing.</title>
        <authorList>
            <person name="Kim M.K."/>
            <person name="Srinivasan S."/>
            <person name="Lee J.-J."/>
        </authorList>
    </citation>
    <scope>NUCLEOTIDE SEQUENCE [LARGE SCALE GENOMIC DNA]</scope>
    <source>
        <strain evidence="3 4">DG31D</strain>
    </source>
</reference>
<evidence type="ECO:0000313" key="4">
    <source>
        <dbReference type="Proteomes" id="UP000036458"/>
    </source>
</evidence>
<evidence type="ECO:0000259" key="2">
    <source>
        <dbReference type="PROSITE" id="PS50110"/>
    </source>
</evidence>
<evidence type="ECO:0000313" key="3">
    <source>
        <dbReference type="EMBL" id="AKQ45954.1"/>
    </source>
</evidence>
<dbReference type="InterPro" id="IPR011006">
    <property type="entry name" value="CheY-like_superfamily"/>
</dbReference>
<dbReference type="GO" id="GO:0000160">
    <property type="term" value="P:phosphorelay signal transduction system"/>
    <property type="evidence" value="ECO:0007669"/>
    <property type="project" value="InterPro"/>
</dbReference>
<feature type="modified residue" description="4-aspartylphosphate" evidence="1">
    <location>
        <position position="64"/>
    </location>
</feature>
<protein>
    <recommendedName>
        <fullName evidence="2">Response regulatory domain-containing protein</fullName>
    </recommendedName>
</protein>
<dbReference type="Gene3D" id="3.40.50.2300">
    <property type="match status" value="1"/>
</dbReference>
<dbReference type="PROSITE" id="PS50110">
    <property type="entry name" value="RESPONSE_REGULATORY"/>
    <property type="match status" value="1"/>
</dbReference>
<dbReference type="Proteomes" id="UP000036458">
    <property type="component" value="Chromosome"/>
</dbReference>
<dbReference type="PANTHER" id="PTHR44520">
    <property type="entry name" value="RESPONSE REGULATOR RCP1-RELATED"/>
    <property type="match status" value="1"/>
</dbReference>
<dbReference type="SMART" id="SM00448">
    <property type="entry name" value="REC"/>
    <property type="match status" value="1"/>
</dbReference>
<dbReference type="OrthoDB" id="1524091at2"/>
<gene>
    <name evidence="3" type="ORF">TH63_10360</name>
</gene>
<proteinExistence type="predicted"/>
<dbReference type="Pfam" id="PF00072">
    <property type="entry name" value="Response_reg"/>
    <property type="match status" value="1"/>
</dbReference>
<accession>A0A0H4VQD3</accession>
<dbReference type="PATRIC" id="fig|1379910.4.peg.2251"/>
<dbReference type="KEGG" id="ruf:TH63_10360"/>
<evidence type="ECO:0000256" key="1">
    <source>
        <dbReference type="PROSITE-ProRule" id="PRU00169"/>
    </source>
</evidence>
<keyword evidence="1" id="KW-0597">Phosphoprotein</keyword>
<dbReference type="EMBL" id="CP010777">
    <property type="protein sequence ID" value="AKQ45954.1"/>
    <property type="molecule type" value="Genomic_DNA"/>
</dbReference>
<dbReference type="SUPFAM" id="SSF52172">
    <property type="entry name" value="CheY-like"/>
    <property type="match status" value="1"/>
</dbReference>
<dbReference type="STRING" id="1379910.TH63_10360"/>
<organism evidence="3 4">
    <name type="scientific">Rufibacter radiotolerans</name>
    <dbReference type="NCBI Taxonomy" id="1379910"/>
    <lineage>
        <taxon>Bacteria</taxon>
        <taxon>Pseudomonadati</taxon>
        <taxon>Bacteroidota</taxon>
        <taxon>Cytophagia</taxon>
        <taxon>Cytophagales</taxon>
        <taxon>Hymenobacteraceae</taxon>
        <taxon>Rufibacter</taxon>
    </lineage>
</organism>
<sequence length="136" mass="14970">MPVKKIKSILLIEDDEITNFLNQTVIEETGLVDQIIVASNGMEGLAYLQSLSGPEAYPSLILLDINMPVLDGFSFLEEFNKLSVAKEAATRVVVLSTSTNASDINQMQALGIQRHLAKPLSEQDFREVVNELPNPL</sequence>
<dbReference type="InterPro" id="IPR001789">
    <property type="entry name" value="Sig_transdc_resp-reg_receiver"/>
</dbReference>
<dbReference type="PANTHER" id="PTHR44520:SF2">
    <property type="entry name" value="RESPONSE REGULATOR RCP1"/>
    <property type="match status" value="1"/>
</dbReference>
<feature type="domain" description="Response regulatory" evidence="2">
    <location>
        <begin position="8"/>
        <end position="133"/>
    </location>
</feature>
<keyword evidence="4" id="KW-1185">Reference proteome</keyword>
<dbReference type="InterPro" id="IPR052893">
    <property type="entry name" value="TCS_response_regulator"/>
</dbReference>
<name>A0A0H4VQD3_9BACT</name>
<dbReference type="AlphaFoldDB" id="A0A0H4VQD3"/>